<name>A0A3G6J1B8_9CORY</name>
<dbReference type="PANTHER" id="PTHR35798">
    <property type="entry name" value="CELL DIVISION PROTEIN SEPF"/>
    <property type="match status" value="1"/>
</dbReference>
<dbReference type="KEGG" id="cgk:CGERO_07310"/>
<keyword evidence="2 5" id="KW-0717">Septation</keyword>
<sequence length="146" mass="16759">MSFMRKTKEFFGLDNEAVEYDDDAYYNDAAYDAPAAYGADREYARYDAYDRREARASYPSSIVNITAHSYSDAKRVGEAFRDGDAIVLDLRDLPRDEAKRFVDFSAGLVMAVDGDLWKLDNMVFGLRPPQADDLRQEDLRRSVRML</sequence>
<comment type="subcellular location">
    <subcellularLocation>
        <location evidence="5">Cytoplasm</location>
    </subcellularLocation>
    <text evidence="5">Localizes to the division site, in a FtsZ-dependent manner.</text>
</comment>
<dbReference type="Gene3D" id="3.30.110.150">
    <property type="entry name" value="SepF-like protein"/>
    <property type="match status" value="1"/>
</dbReference>
<keyword evidence="1 5" id="KW-0132">Cell division</keyword>
<evidence type="ECO:0000256" key="4">
    <source>
        <dbReference type="ARBA" id="ARBA00044936"/>
    </source>
</evidence>
<dbReference type="InterPro" id="IPR038594">
    <property type="entry name" value="SepF-like_sf"/>
</dbReference>
<dbReference type="OrthoDB" id="3731101at2"/>
<comment type="subunit">
    <text evidence="5">Homodimer. Interacts with FtsZ.</text>
</comment>
<dbReference type="EMBL" id="CP033897">
    <property type="protein sequence ID" value="AZA11762.1"/>
    <property type="molecule type" value="Genomic_DNA"/>
</dbReference>
<evidence type="ECO:0000313" key="6">
    <source>
        <dbReference type="EMBL" id="AZA11762.1"/>
    </source>
</evidence>
<keyword evidence="3 5" id="KW-0131">Cell cycle</keyword>
<dbReference type="InterPro" id="IPR007561">
    <property type="entry name" value="Cell_div_SepF/SepF-rel"/>
</dbReference>
<evidence type="ECO:0000313" key="7">
    <source>
        <dbReference type="Proteomes" id="UP000271587"/>
    </source>
</evidence>
<evidence type="ECO:0000256" key="3">
    <source>
        <dbReference type="ARBA" id="ARBA00023306"/>
    </source>
</evidence>
<dbReference type="HAMAP" id="MF_01197">
    <property type="entry name" value="SepF"/>
    <property type="match status" value="1"/>
</dbReference>
<dbReference type="Proteomes" id="UP000271587">
    <property type="component" value="Chromosome"/>
</dbReference>
<dbReference type="AlphaFoldDB" id="A0A3G6J1B8"/>
<dbReference type="GO" id="GO:0043093">
    <property type="term" value="P:FtsZ-dependent cytokinesis"/>
    <property type="evidence" value="ECO:0007669"/>
    <property type="project" value="UniProtKB-UniRule"/>
</dbReference>
<reference evidence="6 7" key="1">
    <citation type="submission" date="2018-11" db="EMBL/GenBank/DDBJ databases">
        <authorList>
            <person name="Kleinhagauer T."/>
            <person name="Glaeser S.P."/>
            <person name="Spergser J."/>
            <person name="Ruckert C."/>
            <person name="Kaempfer P."/>
            <person name="Busse H.-J."/>
        </authorList>
    </citation>
    <scope>NUCLEOTIDE SEQUENCE [LARGE SCALE GENOMIC DNA]</scope>
    <source>
        <strain evidence="6 7">W8</strain>
    </source>
</reference>
<keyword evidence="5" id="KW-0963">Cytoplasm</keyword>
<gene>
    <name evidence="5 6" type="primary">sepF</name>
    <name evidence="6" type="ORF">CGERO_07310</name>
</gene>
<organism evidence="6 7">
    <name type="scientific">Corynebacterium gerontici</name>
    <dbReference type="NCBI Taxonomy" id="2079234"/>
    <lineage>
        <taxon>Bacteria</taxon>
        <taxon>Bacillati</taxon>
        <taxon>Actinomycetota</taxon>
        <taxon>Actinomycetes</taxon>
        <taxon>Mycobacteriales</taxon>
        <taxon>Corynebacteriaceae</taxon>
        <taxon>Corynebacterium</taxon>
    </lineage>
</organism>
<comment type="similarity">
    <text evidence="5">Belongs to the SepF family.</text>
</comment>
<evidence type="ECO:0000256" key="5">
    <source>
        <dbReference type="HAMAP-Rule" id="MF_01197"/>
    </source>
</evidence>
<dbReference type="InterPro" id="IPR023052">
    <property type="entry name" value="Cell_div_SepF"/>
</dbReference>
<keyword evidence="7" id="KW-1185">Reference proteome</keyword>
<dbReference type="Pfam" id="PF04472">
    <property type="entry name" value="SepF"/>
    <property type="match status" value="1"/>
</dbReference>
<comment type="function">
    <text evidence="4 5">Cell division protein that is part of the divisome complex and is recruited early to the Z-ring. Probably stimulates Z-ring formation, perhaps through the cross-linking of FtsZ protofilaments. Its function overlaps with FtsA.</text>
</comment>
<accession>A0A3G6J1B8</accession>
<dbReference type="GO" id="GO:0000917">
    <property type="term" value="P:division septum assembly"/>
    <property type="evidence" value="ECO:0007669"/>
    <property type="project" value="UniProtKB-KW"/>
</dbReference>
<proteinExistence type="inferred from homology"/>
<evidence type="ECO:0000256" key="1">
    <source>
        <dbReference type="ARBA" id="ARBA00022618"/>
    </source>
</evidence>
<dbReference type="PANTHER" id="PTHR35798:SF1">
    <property type="entry name" value="CELL DIVISION PROTEIN SEPF"/>
    <property type="match status" value="1"/>
</dbReference>
<evidence type="ECO:0000256" key="2">
    <source>
        <dbReference type="ARBA" id="ARBA00023210"/>
    </source>
</evidence>
<protein>
    <recommendedName>
        <fullName evidence="5">Cell division protein SepF</fullName>
    </recommendedName>
</protein>
<dbReference type="GO" id="GO:0005737">
    <property type="term" value="C:cytoplasm"/>
    <property type="evidence" value="ECO:0007669"/>
    <property type="project" value="UniProtKB-SubCell"/>
</dbReference>